<dbReference type="CDD" id="cd00167">
    <property type="entry name" value="SANT"/>
    <property type="match status" value="2"/>
</dbReference>
<evidence type="ECO:0000313" key="9">
    <source>
        <dbReference type="EMBL" id="PNS95904.1"/>
    </source>
</evidence>
<keyword evidence="2" id="KW-0677">Repeat</keyword>
<evidence type="ECO:0000259" key="7">
    <source>
        <dbReference type="PROSITE" id="PS50090"/>
    </source>
</evidence>
<keyword evidence="6" id="KW-0539">Nucleus</keyword>
<dbReference type="InterPro" id="IPR017930">
    <property type="entry name" value="Myb_dom"/>
</dbReference>
<evidence type="ECO:0000256" key="3">
    <source>
        <dbReference type="ARBA" id="ARBA00023015"/>
    </source>
</evidence>
<dbReference type="PROSITE" id="PS51294">
    <property type="entry name" value="HTH_MYB"/>
    <property type="match status" value="2"/>
</dbReference>
<evidence type="ECO:0000313" key="10">
    <source>
        <dbReference type="Proteomes" id="UP000006729"/>
    </source>
</evidence>
<sequence>MEMTLQHSHNITCCHLENDGIPSHYTTSTATSCNSSAMETLNNMGSLSVDPSHRMPLNICSSVCFDMGQRGFALEGKSCSNRLENNQCSEEVGDGGKEQKHKAARIENIEESLVNGKDIMEGREPKICNRGHWRPAEDSKLKELVALYGPQNWNLIAEKLRGRSGKSCRLRWFNQLDPKINRTAFNEDEEERLMAAHRVYGNKWALIARFFPGRTDNAVKNHWHIVMARKYREQSCIYRRRKRTQAVQRRVDNAGDYVSRNTVKNTDPNSNIICNSRIIKPSCLPFSPLIGGCNSTYGKMTAELLFSRSHHGSLAEETSRFLSAGHQMHYNMLRDSDTCTVFYAMQQSSNRHFPGFSDAMASSATQATVSEPSSSSLSVAENTEASSFEITTTSPPFIDFLGVGATGSARVSKTCNMYLRSNCVAYGSTGIIEGKEK</sequence>
<dbReference type="PROSITE" id="PS50090">
    <property type="entry name" value="MYB_LIKE"/>
    <property type="match status" value="2"/>
</dbReference>
<dbReference type="GO" id="GO:0000981">
    <property type="term" value="F:DNA-binding transcription factor activity, RNA polymerase II-specific"/>
    <property type="evidence" value="ECO:0000318"/>
    <property type="project" value="GO_Central"/>
</dbReference>
<dbReference type="PANTHER" id="PTHR45614">
    <property type="entry name" value="MYB PROTEIN-RELATED"/>
    <property type="match status" value="1"/>
</dbReference>
<name>A0A2K1X549_POPTR</name>
<dbReference type="GO" id="GO:0005634">
    <property type="term" value="C:nucleus"/>
    <property type="evidence" value="ECO:0000318"/>
    <property type="project" value="GO_Central"/>
</dbReference>
<reference evidence="9 10" key="1">
    <citation type="journal article" date="2006" name="Science">
        <title>The genome of black cottonwood, Populus trichocarpa (Torr. &amp; Gray).</title>
        <authorList>
            <person name="Tuskan G.A."/>
            <person name="Difazio S."/>
            <person name="Jansson S."/>
            <person name="Bohlmann J."/>
            <person name="Grigoriev I."/>
            <person name="Hellsten U."/>
            <person name="Putnam N."/>
            <person name="Ralph S."/>
            <person name="Rombauts S."/>
            <person name="Salamov A."/>
            <person name="Schein J."/>
            <person name="Sterck L."/>
            <person name="Aerts A."/>
            <person name="Bhalerao R.R."/>
            <person name="Bhalerao R.P."/>
            <person name="Blaudez D."/>
            <person name="Boerjan W."/>
            <person name="Brun A."/>
            <person name="Brunner A."/>
            <person name="Busov V."/>
            <person name="Campbell M."/>
            <person name="Carlson J."/>
            <person name="Chalot M."/>
            <person name="Chapman J."/>
            <person name="Chen G.L."/>
            <person name="Cooper D."/>
            <person name="Coutinho P.M."/>
            <person name="Couturier J."/>
            <person name="Covert S."/>
            <person name="Cronk Q."/>
            <person name="Cunningham R."/>
            <person name="Davis J."/>
            <person name="Degroeve S."/>
            <person name="Dejardin A."/>
            <person name="Depamphilis C."/>
            <person name="Detter J."/>
            <person name="Dirks B."/>
            <person name="Dubchak I."/>
            <person name="Duplessis S."/>
            <person name="Ehlting J."/>
            <person name="Ellis B."/>
            <person name="Gendler K."/>
            <person name="Goodstein D."/>
            <person name="Gribskov M."/>
            <person name="Grimwood J."/>
            <person name="Groover A."/>
            <person name="Gunter L."/>
            <person name="Hamberger B."/>
            <person name="Heinze B."/>
            <person name="Helariutta Y."/>
            <person name="Henrissat B."/>
            <person name="Holligan D."/>
            <person name="Holt R."/>
            <person name="Huang W."/>
            <person name="Islam-Faridi N."/>
            <person name="Jones S."/>
            <person name="Jones-Rhoades M."/>
            <person name="Jorgensen R."/>
            <person name="Joshi C."/>
            <person name="Kangasjarvi J."/>
            <person name="Karlsson J."/>
            <person name="Kelleher C."/>
            <person name="Kirkpatrick R."/>
            <person name="Kirst M."/>
            <person name="Kohler A."/>
            <person name="Kalluri U."/>
            <person name="Larimer F."/>
            <person name="Leebens-Mack J."/>
            <person name="Leple J.C."/>
            <person name="Locascio P."/>
            <person name="Lou Y."/>
            <person name="Lucas S."/>
            <person name="Martin F."/>
            <person name="Montanini B."/>
            <person name="Napoli C."/>
            <person name="Nelson D.R."/>
            <person name="Nelson C."/>
            <person name="Nieminen K."/>
            <person name="Nilsson O."/>
            <person name="Pereda V."/>
            <person name="Peter G."/>
            <person name="Philippe R."/>
            <person name="Pilate G."/>
            <person name="Poliakov A."/>
            <person name="Razumovskaya J."/>
            <person name="Richardson P."/>
            <person name="Rinaldi C."/>
            <person name="Ritland K."/>
            <person name="Rouze P."/>
            <person name="Ryaboy D."/>
            <person name="Schmutz J."/>
            <person name="Schrader J."/>
            <person name="Segerman B."/>
            <person name="Shin H."/>
            <person name="Siddiqui A."/>
            <person name="Sterky F."/>
            <person name="Terry A."/>
            <person name="Tsai C.J."/>
            <person name="Uberbacher E."/>
            <person name="Unneberg P."/>
            <person name="Vahala J."/>
            <person name="Wall K."/>
            <person name="Wessler S."/>
            <person name="Yang G."/>
            <person name="Yin T."/>
            <person name="Douglas C."/>
            <person name="Marra M."/>
            <person name="Sandberg G."/>
            <person name="Van de Peer Y."/>
            <person name="Rokhsar D."/>
        </authorList>
    </citation>
    <scope>NUCLEOTIDE SEQUENCE [LARGE SCALE GENOMIC DNA]</scope>
    <source>
        <strain evidence="10">cv. Nisqually</strain>
    </source>
</reference>
<dbReference type="SMR" id="A0A2K1X549"/>
<dbReference type="Proteomes" id="UP000006729">
    <property type="component" value="Chromosome 17"/>
</dbReference>
<dbReference type="STRING" id="3694.A0A2K1X549"/>
<feature type="domain" description="HTH myb-type" evidence="8">
    <location>
        <begin position="126"/>
        <end position="176"/>
    </location>
</feature>
<feature type="domain" description="HTH myb-type" evidence="8">
    <location>
        <begin position="177"/>
        <end position="231"/>
    </location>
</feature>
<dbReference type="PANTHER" id="PTHR45614:SF258">
    <property type="entry name" value="MYB FAMILY PROTEIN"/>
    <property type="match status" value="1"/>
</dbReference>
<dbReference type="Pfam" id="PF13921">
    <property type="entry name" value="Myb_DNA-bind_6"/>
    <property type="match status" value="1"/>
</dbReference>
<dbReference type="GO" id="GO:0006355">
    <property type="term" value="P:regulation of DNA-templated transcription"/>
    <property type="evidence" value="ECO:0000318"/>
    <property type="project" value="GO_Central"/>
</dbReference>
<protein>
    <recommendedName>
        <fullName evidence="11">MYB family protein</fullName>
    </recommendedName>
</protein>
<dbReference type="InterPro" id="IPR001005">
    <property type="entry name" value="SANT/Myb"/>
</dbReference>
<dbReference type="SMART" id="SM00717">
    <property type="entry name" value="SANT"/>
    <property type="match status" value="2"/>
</dbReference>
<comment type="subcellular location">
    <subcellularLocation>
        <location evidence="1">Nucleus</location>
    </subcellularLocation>
</comment>
<evidence type="ECO:0000256" key="5">
    <source>
        <dbReference type="ARBA" id="ARBA00023163"/>
    </source>
</evidence>
<dbReference type="InterPro" id="IPR009057">
    <property type="entry name" value="Homeodomain-like_sf"/>
</dbReference>
<dbReference type="InParanoid" id="A0A2K1X549"/>
<dbReference type="GO" id="GO:0000978">
    <property type="term" value="F:RNA polymerase II cis-regulatory region sequence-specific DNA binding"/>
    <property type="evidence" value="ECO:0000318"/>
    <property type="project" value="GO_Central"/>
</dbReference>
<keyword evidence="5" id="KW-0804">Transcription</keyword>
<evidence type="ECO:0000259" key="8">
    <source>
        <dbReference type="PROSITE" id="PS51294"/>
    </source>
</evidence>
<keyword evidence="4" id="KW-0238">DNA-binding</keyword>
<gene>
    <name evidence="9" type="ORF">POPTR_017G085200</name>
</gene>
<evidence type="ECO:0000256" key="4">
    <source>
        <dbReference type="ARBA" id="ARBA00023125"/>
    </source>
</evidence>
<feature type="domain" description="Myb-like" evidence="7">
    <location>
        <begin position="177"/>
        <end position="227"/>
    </location>
</feature>
<dbReference type="EMBL" id="CM009306">
    <property type="protein sequence ID" value="PNS95904.1"/>
    <property type="molecule type" value="Genomic_DNA"/>
</dbReference>
<accession>A0A2K1X549</accession>
<evidence type="ECO:0000256" key="2">
    <source>
        <dbReference type="ARBA" id="ARBA00022737"/>
    </source>
</evidence>
<evidence type="ECO:0000256" key="6">
    <source>
        <dbReference type="ARBA" id="ARBA00023242"/>
    </source>
</evidence>
<proteinExistence type="predicted"/>
<dbReference type="Gene3D" id="1.10.10.60">
    <property type="entry name" value="Homeodomain-like"/>
    <property type="match status" value="2"/>
</dbReference>
<keyword evidence="3" id="KW-0805">Transcription regulation</keyword>
<organism evidence="9 10">
    <name type="scientific">Populus trichocarpa</name>
    <name type="common">Western balsam poplar</name>
    <name type="synonym">Populus balsamifera subsp. trichocarpa</name>
    <dbReference type="NCBI Taxonomy" id="3694"/>
    <lineage>
        <taxon>Eukaryota</taxon>
        <taxon>Viridiplantae</taxon>
        <taxon>Streptophyta</taxon>
        <taxon>Embryophyta</taxon>
        <taxon>Tracheophyta</taxon>
        <taxon>Spermatophyta</taxon>
        <taxon>Magnoliopsida</taxon>
        <taxon>eudicotyledons</taxon>
        <taxon>Gunneridae</taxon>
        <taxon>Pentapetalae</taxon>
        <taxon>rosids</taxon>
        <taxon>fabids</taxon>
        <taxon>Malpighiales</taxon>
        <taxon>Salicaceae</taxon>
        <taxon>Saliceae</taxon>
        <taxon>Populus</taxon>
    </lineage>
</organism>
<dbReference type="AlphaFoldDB" id="A0A2K1X549"/>
<evidence type="ECO:0008006" key="11">
    <source>
        <dbReference type="Google" id="ProtNLM"/>
    </source>
</evidence>
<dbReference type="SUPFAM" id="SSF46689">
    <property type="entry name" value="Homeodomain-like"/>
    <property type="match status" value="1"/>
</dbReference>
<dbReference type="InterPro" id="IPR050560">
    <property type="entry name" value="MYB_TF"/>
</dbReference>
<feature type="domain" description="Myb-like" evidence="7">
    <location>
        <begin position="129"/>
        <end position="176"/>
    </location>
</feature>
<evidence type="ECO:0000256" key="1">
    <source>
        <dbReference type="ARBA" id="ARBA00004123"/>
    </source>
</evidence>
<dbReference type="FunFam" id="1.10.10.60:FF:000060">
    <property type="entry name" value="MYB transcription factor"/>
    <property type="match status" value="1"/>
</dbReference>
<keyword evidence="10" id="KW-1185">Reference proteome</keyword>